<evidence type="ECO:0000256" key="1">
    <source>
        <dbReference type="SAM" id="MobiDB-lite"/>
    </source>
</evidence>
<feature type="region of interest" description="Disordered" evidence="1">
    <location>
        <begin position="1"/>
        <end position="20"/>
    </location>
</feature>
<comment type="caution">
    <text evidence="3">The sequence shown here is derived from an EMBL/GenBank/DDBJ whole genome shotgun (WGS) entry which is preliminary data.</text>
</comment>
<dbReference type="EMBL" id="JWZX01003394">
    <property type="protein sequence ID" value="KOO21024.1"/>
    <property type="molecule type" value="Genomic_DNA"/>
</dbReference>
<dbReference type="Proteomes" id="UP000037460">
    <property type="component" value="Unassembled WGS sequence"/>
</dbReference>
<feature type="transmembrane region" description="Helical" evidence="2">
    <location>
        <begin position="137"/>
        <end position="155"/>
    </location>
</feature>
<proteinExistence type="predicted"/>
<evidence type="ECO:0000313" key="3">
    <source>
        <dbReference type="EMBL" id="KOO21024.1"/>
    </source>
</evidence>
<dbReference type="OrthoDB" id="10585511at2759"/>
<protein>
    <submittedName>
        <fullName evidence="3">Uncharacterized protein</fullName>
    </submittedName>
</protein>
<reference evidence="4" key="1">
    <citation type="journal article" date="2015" name="PLoS Genet.">
        <title>Genome Sequence and Transcriptome Analyses of Chrysochromulina tobin: Metabolic Tools for Enhanced Algal Fitness in the Prominent Order Prymnesiales (Haptophyceae).</title>
        <authorList>
            <person name="Hovde B.T."/>
            <person name="Deodato C.R."/>
            <person name="Hunsperger H.M."/>
            <person name="Ryken S.A."/>
            <person name="Yost W."/>
            <person name="Jha R.K."/>
            <person name="Patterson J."/>
            <person name="Monnat R.J. Jr."/>
            <person name="Barlow S.B."/>
            <person name="Starkenburg S.R."/>
            <person name="Cattolico R.A."/>
        </authorList>
    </citation>
    <scope>NUCLEOTIDE SEQUENCE</scope>
    <source>
        <strain evidence="4">CCMP291</strain>
    </source>
</reference>
<dbReference type="AlphaFoldDB" id="A0A0M0J399"/>
<keyword evidence="2" id="KW-1133">Transmembrane helix</keyword>
<keyword evidence="4" id="KW-1185">Reference proteome</keyword>
<evidence type="ECO:0000256" key="2">
    <source>
        <dbReference type="SAM" id="Phobius"/>
    </source>
</evidence>
<organism evidence="3 4">
    <name type="scientific">Chrysochromulina tobinii</name>
    <dbReference type="NCBI Taxonomy" id="1460289"/>
    <lineage>
        <taxon>Eukaryota</taxon>
        <taxon>Haptista</taxon>
        <taxon>Haptophyta</taxon>
        <taxon>Prymnesiophyceae</taxon>
        <taxon>Prymnesiales</taxon>
        <taxon>Chrysochromulinaceae</taxon>
        <taxon>Chrysochromulina</taxon>
    </lineage>
</organism>
<feature type="transmembrane region" description="Helical" evidence="2">
    <location>
        <begin position="175"/>
        <end position="194"/>
    </location>
</feature>
<evidence type="ECO:0000313" key="4">
    <source>
        <dbReference type="Proteomes" id="UP000037460"/>
    </source>
</evidence>
<gene>
    <name evidence="3" type="ORF">Ctob_001669</name>
</gene>
<name>A0A0M0J399_9EUKA</name>
<keyword evidence="2" id="KW-0472">Membrane</keyword>
<sequence>MNKMSSVKKNQKPMASPKKLTPKMIEVTETKFKKTYDKKSLELLWGALLQIYGSVELAEKAVLANPQVLNPSYSFCNTMIVSKNVLVDMMGTEEALEVMLKNPAVLQCGPALDTLGPDEIKGFANLRSTFNNIPENVRGFALLALLAFVLFPIFASNNELLQDSAALNIAKIGNGVLFAVLIEGSRIIIFSTILKGKLSGDERVLKAQENELKRMGRLKKS</sequence>
<accession>A0A0M0J399</accession>
<keyword evidence="2" id="KW-0812">Transmembrane</keyword>